<dbReference type="Pfam" id="PF04082">
    <property type="entry name" value="Fungal_trans"/>
    <property type="match status" value="1"/>
</dbReference>
<evidence type="ECO:0000256" key="1">
    <source>
        <dbReference type="ARBA" id="ARBA00004123"/>
    </source>
</evidence>
<sequence length="582" mass="64168">MPAENESRASREDSLGGRGYVAYLRRRIDYLESLNHSTSAIGVDNATEAAQGDASEIVSPQQRLVDAAVNEVEYLSVAAMSGPKRPHQLVSNNSSFASLVTAASKMAQEELSALSGRDYPAGNPLVNVGSLRELSVQSGHDYEYFTNNCHHNIGLIFPCLFIGVSIESFWTMTAKRTDDGTSALGDQLPEVACVAYATLSLGISSSPNRRALKVYAYDFAAKAAALLPQVATEACDEEIIRCTILVALVLLHFRPQNPGVYLLGLAMTKAISTGMHRRNANSNDETTGASLFWTLYVLDRTLSVVMDRPFHIEDGDINLEMSRVAVNPPHSHSNVNSQSFFMWTVHYAQMLSDWRCGPHVEITVCLSSLEYWYQSTEDIIDVVCMAEGLQSAAKSRLATIFDIHKEQLNCRALIQLLYHCLQRSLGEENRLRLCGRLNKDAPRYISNIQLCIDKNDLAPTVLDAIDVLGATIAYIYSCLICSTVGKQDQGATMARAFGIADMKVVMTAMAVLHKIADGLTLAEDFHEFLWMLLSTIETKVQTPQVEPARSVEEDPRKALDHAMARVGVRTPAYWIELLGECM</sequence>
<organism evidence="6 7">
    <name type="scientific">Exophiala spinifera</name>
    <dbReference type="NCBI Taxonomy" id="91928"/>
    <lineage>
        <taxon>Eukaryota</taxon>
        <taxon>Fungi</taxon>
        <taxon>Dikarya</taxon>
        <taxon>Ascomycota</taxon>
        <taxon>Pezizomycotina</taxon>
        <taxon>Eurotiomycetes</taxon>
        <taxon>Chaetothyriomycetidae</taxon>
        <taxon>Chaetothyriales</taxon>
        <taxon>Herpotrichiellaceae</taxon>
        <taxon>Exophiala</taxon>
    </lineage>
</organism>
<protein>
    <recommendedName>
        <fullName evidence="5">Xylanolytic transcriptional activator regulatory domain-containing protein</fullName>
    </recommendedName>
</protein>
<evidence type="ECO:0000259" key="5">
    <source>
        <dbReference type="SMART" id="SM00906"/>
    </source>
</evidence>
<dbReference type="GO" id="GO:0005634">
    <property type="term" value="C:nucleus"/>
    <property type="evidence" value="ECO:0007669"/>
    <property type="project" value="UniProtKB-SubCell"/>
</dbReference>
<evidence type="ECO:0000313" key="6">
    <source>
        <dbReference type="EMBL" id="KIW19819.1"/>
    </source>
</evidence>
<keyword evidence="4" id="KW-0539">Nucleus</keyword>
<dbReference type="VEuPathDB" id="FungiDB:PV08_00394"/>
<dbReference type="SMART" id="SM00906">
    <property type="entry name" value="Fungal_trans"/>
    <property type="match status" value="1"/>
</dbReference>
<dbReference type="GO" id="GO:0003700">
    <property type="term" value="F:DNA-binding transcription factor activity"/>
    <property type="evidence" value="ECO:0007669"/>
    <property type="project" value="InterPro"/>
</dbReference>
<dbReference type="STRING" id="91928.A0A0D2C8C4"/>
<dbReference type="GO" id="GO:0006351">
    <property type="term" value="P:DNA-templated transcription"/>
    <property type="evidence" value="ECO:0007669"/>
    <property type="project" value="InterPro"/>
</dbReference>
<keyword evidence="3" id="KW-0238">DNA-binding</keyword>
<dbReference type="GeneID" id="27327477"/>
<dbReference type="GO" id="GO:0008270">
    <property type="term" value="F:zinc ion binding"/>
    <property type="evidence" value="ECO:0007669"/>
    <property type="project" value="InterPro"/>
</dbReference>
<dbReference type="InterPro" id="IPR050987">
    <property type="entry name" value="AtrR-like"/>
</dbReference>
<reference evidence="6 7" key="1">
    <citation type="submission" date="2015-01" db="EMBL/GenBank/DDBJ databases">
        <title>The Genome Sequence of Exophiala spinifera CBS89968.</title>
        <authorList>
            <consortium name="The Broad Institute Genomics Platform"/>
            <person name="Cuomo C."/>
            <person name="de Hoog S."/>
            <person name="Gorbushina A."/>
            <person name="Stielow B."/>
            <person name="Teixiera M."/>
            <person name="Abouelleil A."/>
            <person name="Chapman S.B."/>
            <person name="Priest M."/>
            <person name="Young S.K."/>
            <person name="Wortman J."/>
            <person name="Nusbaum C."/>
            <person name="Birren B."/>
        </authorList>
    </citation>
    <scope>NUCLEOTIDE SEQUENCE [LARGE SCALE GENOMIC DNA]</scope>
    <source>
        <strain evidence="6 7">CBS 89968</strain>
    </source>
</reference>
<gene>
    <name evidence="6" type="ORF">PV08_00394</name>
</gene>
<keyword evidence="2" id="KW-0479">Metal-binding</keyword>
<dbReference type="OrthoDB" id="298012at2759"/>
<dbReference type="AlphaFoldDB" id="A0A0D2C8C4"/>
<accession>A0A0D2C8C4</accession>
<name>A0A0D2C8C4_9EURO</name>
<comment type="subcellular location">
    <subcellularLocation>
        <location evidence="1">Nucleus</location>
    </subcellularLocation>
</comment>
<evidence type="ECO:0000256" key="4">
    <source>
        <dbReference type="ARBA" id="ARBA00023242"/>
    </source>
</evidence>
<dbReference type="PANTHER" id="PTHR46910:SF3">
    <property type="entry name" value="HALOTOLERANCE PROTEIN 9-RELATED"/>
    <property type="match status" value="1"/>
</dbReference>
<evidence type="ECO:0000313" key="7">
    <source>
        <dbReference type="Proteomes" id="UP000053328"/>
    </source>
</evidence>
<dbReference type="HOGENOM" id="CLU_487475_0_0_1"/>
<dbReference type="InterPro" id="IPR007219">
    <property type="entry name" value="XnlR_reg_dom"/>
</dbReference>
<dbReference type="PANTHER" id="PTHR46910">
    <property type="entry name" value="TRANSCRIPTION FACTOR PDR1"/>
    <property type="match status" value="1"/>
</dbReference>
<dbReference type="GO" id="GO:0003677">
    <property type="term" value="F:DNA binding"/>
    <property type="evidence" value="ECO:0007669"/>
    <property type="project" value="UniProtKB-KW"/>
</dbReference>
<feature type="domain" description="Xylanolytic transcriptional activator regulatory" evidence="5">
    <location>
        <begin position="259"/>
        <end position="328"/>
    </location>
</feature>
<evidence type="ECO:0000256" key="2">
    <source>
        <dbReference type="ARBA" id="ARBA00022723"/>
    </source>
</evidence>
<dbReference type="CDD" id="cd12148">
    <property type="entry name" value="fungal_TF_MHR"/>
    <property type="match status" value="1"/>
</dbReference>
<keyword evidence="7" id="KW-1185">Reference proteome</keyword>
<dbReference type="Proteomes" id="UP000053328">
    <property type="component" value="Unassembled WGS sequence"/>
</dbReference>
<dbReference type="RefSeq" id="XP_016240035.1">
    <property type="nucleotide sequence ID" value="XM_016374759.1"/>
</dbReference>
<dbReference type="EMBL" id="KN847492">
    <property type="protein sequence ID" value="KIW19819.1"/>
    <property type="molecule type" value="Genomic_DNA"/>
</dbReference>
<evidence type="ECO:0000256" key="3">
    <source>
        <dbReference type="ARBA" id="ARBA00023125"/>
    </source>
</evidence>
<proteinExistence type="predicted"/>